<proteinExistence type="predicted"/>
<evidence type="ECO:0000256" key="1">
    <source>
        <dbReference type="ARBA" id="ARBA00022801"/>
    </source>
</evidence>
<dbReference type="Pfam" id="PF00293">
    <property type="entry name" value="NUDIX"/>
    <property type="match status" value="1"/>
</dbReference>
<dbReference type="Proteomes" id="UP001332243">
    <property type="component" value="Unassembled WGS sequence"/>
</dbReference>
<accession>A0ABU7RLS1</accession>
<evidence type="ECO:0000313" key="4">
    <source>
        <dbReference type="Proteomes" id="UP001332243"/>
    </source>
</evidence>
<dbReference type="PROSITE" id="PS51462">
    <property type="entry name" value="NUDIX"/>
    <property type="match status" value="1"/>
</dbReference>
<dbReference type="InterPro" id="IPR020084">
    <property type="entry name" value="NUDIX_hydrolase_CS"/>
</dbReference>
<organism evidence="3 4">
    <name type="scientific">Plantactinospora sonchi</name>
    <dbReference type="NCBI Taxonomy" id="1544735"/>
    <lineage>
        <taxon>Bacteria</taxon>
        <taxon>Bacillati</taxon>
        <taxon>Actinomycetota</taxon>
        <taxon>Actinomycetes</taxon>
        <taxon>Micromonosporales</taxon>
        <taxon>Micromonosporaceae</taxon>
        <taxon>Plantactinospora</taxon>
    </lineage>
</organism>
<keyword evidence="4" id="KW-1185">Reference proteome</keyword>
<dbReference type="InterPro" id="IPR000086">
    <property type="entry name" value="NUDIX_hydrolase_dom"/>
</dbReference>
<comment type="caution">
    <text evidence="3">The sequence shown here is derived from an EMBL/GenBank/DDBJ whole genome shotgun (WGS) entry which is preliminary data.</text>
</comment>
<dbReference type="PANTHER" id="PTHR43222:SF12">
    <property type="entry name" value="NUDIX HYDROLASE"/>
    <property type="match status" value="1"/>
</dbReference>
<dbReference type="PROSITE" id="PS00893">
    <property type="entry name" value="NUDIX_BOX"/>
    <property type="match status" value="1"/>
</dbReference>
<dbReference type="EMBL" id="JAZGQK010000002">
    <property type="protein sequence ID" value="MEE6257433.1"/>
    <property type="molecule type" value="Genomic_DNA"/>
</dbReference>
<dbReference type="PANTHER" id="PTHR43222">
    <property type="entry name" value="NUDIX HYDROLASE 23"/>
    <property type="match status" value="1"/>
</dbReference>
<protein>
    <submittedName>
        <fullName evidence="3">NUDIX domain-containing protein</fullName>
    </submittedName>
</protein>
<name>A0ABU7RLS1_9ACTN</name>
<evidence type="ECO:0000313" key="3">
    <source>
        <dbReference type="EMBL" id="MEE6257433.1"/>
    </source>
</evidence>
<dbReference type="RefSeq" id="WP_331212545.1">
    <property type="nucleotide sequence ID" value="NZ_JAZGQK010000002.1"/>
</dbReference>
<reference evidence="3 4" key="1">
    <citation type="submission" date="2024-01" db="EMBL/GenBank/DDBJ databases">
        <title>Genome insights into Plantactinospora sonchi sp. nov.</title>
        <authorList>
            <person name="Wang L."/>
        </authorList>
    </citation>
    <scope>NUCLEOTIDE SEQUENCE [LARGE SCALE GENOMIC DNA]</scope>
    <source>
        <strain evidence="3 4">NEAU-QY2</strain>
    </source>
</reference>
<dbReference type="InterPro" id="IPR015797">
    <property type="entry name" value="NUDIX_hydrolase-like_dom_sf"/>
</dbReference>
<keyword evidence="1" id="KW-0378">Hydrolase</keyword>
<sequence>MTGVLHSHCSYCGTTYPSGVGWPRSCASCGQTSWRNPAPVAVAILPVRVGPGRTGVVVQRRDIEPGRGLLALPGGFIEYGEDWRDALVRELREETGLVGEASAVRLFDVHSAPSGGTIMIFGVLPAQDADTLPVSTPTAESTEWLVLTEPAELAFSTHTEVLAGYLGQHGTAGPA</sequence>
<feature type="domain" description="Nudix hydrolase" evidence="2">
    <location>
        <begin position="37"/>
        <end position="168"/>
    </location>
</feature>
<gene>
    <name evidence="3" type="ORF">V1633_02890</name>
</gene>
<dbReference type="Gene3D" id="3.90.79.10">
    <property type="entry name" value="Nucleoside Triphosphate Pyrophosphohydrolase"/>
    <property type="match status" value="1"/>
</dbReference>
<dbReference type="SUPFAM" id="SSF55811">
    <property type="entry name" value="Nudix"/>
    <property type="match status" value="1"/>
</dbReference>
<evidence type="ECO:0000259" key="2">
    <source>
        <dbReference type="PROSITE" id="PS51462"/>
    </source>
</evidence>